<keyword evidence="1" id="KW-0472">Membrane</keyword>
<sequence length="109" mass="11531">MSLGGLAVLVEIAVLLLGVMAGLGAGLLLWARRPEAPAPKPADPWDVVVARRCVVNLKTGRAVDGVLVRRDHGLLFLKNAVVLEQGQEPAPVDGEALVQLVHVDFIQAL</sequence>
<dbReference type="KEGG" id="vg:55006920"/>
<name>A0A3G2KD15_9CAUD</name>
<reference evidence="2 3" key="1">
    <citation type="submission" date="2018-09" db="EMBL/GenBank/DDBJ databases">
        <authorList>
            <person name="Rimple P.A."/>
            <person name="Stoner T.H."/>
            <person name="Garlena R.A."/>
            <person name="Russell D.A."/>
            <person name="Pope W.H."/>
            <person name="Jacobs-Sera D."/>
            <person name="Hatfull G.F."/>
        </authorList>
    </citation>
    <scope>NUCLEOTIDE SEQUENCE [LARGE SCALE GENOMIC DNA]</scope>
</reference>
<proteinExistence type="predicted"/>
<keyword evidence="1" id="KW-0812">Transmembrane</keyword>
<dbReference type="RefSeq" id="YP_009815690.1">
    <property type="nucleotide sequence ID" value="NC_048098.1"/>
</dbReference>
<evidence type="ECO:0000256" key="1">
    <source>
        <dbReference type="SAM" id="Phobius"/>
    </source>
</evidence>
<dbReference type="GeneID" id="55006920"/>
<keyword evidence="1" id="KW-1133">Transmembrane helix</keyword>
<evidence type="ECO:0000313" key="2">
    <source>
        <dbReference type="EMBL" id="AYN56821.1"/>
    </source>
</evidence>
<dbReference type="Proteomes" id="UP000274668">
    <property type="component" value="Segment"/>
</dbReference>
<dbReference type="EMBL" id="MH834595">
    <property type="protein sequence ID" value="AYN56821.1"/>
    <property type="molecule type" value="Genomic_DNA"/>
</dbReference>
<feature type="transmembrane region" description="Helical" evidence="1">
    <location>
        <begin position="6"/>
        <end position="30"/>
    </location>
</feature>
<keyword evidence="3" id="KW-1185">Reference proteome</keyword>
<accession>A0A3G2KD15</accession>
<evidence type="ECO:0000313" key="3">
    <source>
        <dbReference type="Proteomes" id="UP000274668"/>
    </source>
</evidence>
<protein>
    <submittedName>
        <fullName evidence="2">RNA binding protein</fullName>
    </submittedName>
</protein>
<organism evidence="2 3">
    <name type="scientific">Arthrobacter phage Andrew</name>
    <dbReference type="NCBI Taxonomy" id="2419946"/>
    <lineage>
        <taxon>Viruses</taxon>
        <taxon>Duplodnaviria</taxon>
        <taxon>Heunggongvirae</taxon>
        <taxon>Uroviricota</taxon>
        <taxon>Caudoviricetes</taxon>
        <taxon>Andrewvirus</taxon>
        <taxon>Andrewvirus andrew</taxon>
    </lineage>
</organism>
<gene>
    <name evidence="2" type="primary">4</name>
    <name evidence="2" type="ORF">PBI_ANDREW_4</name>
</gene>